<dbReference type="RefSeq" id="WP_264729156.1">
    <property type="nucleotide sequence ID" value="NZ_JAPDNR010000001.1"/>
</dbReference>
<dbReference type="PANTHER" id="PTHR42723:SF1">
    <property type="entry name" value="CHLOROPHYLL SYNTHASE, CHLOROPLASTIC"/>
    <property type="match status" value="1"/>
</dbReference>
<dbReference type="EMBL" id="JAPDNS010000001">
    <property type="protein sequence ID" value="MCW3483636.1"/>
    <property type="molecule type" value="Genomic_DNA"/>
</dbReference>
<evidence type="ECO:0000256" key="3">
    <source>
        <dbReference type="ARBA" id="ARBA00022692"/>
    </source>
</evidence>
<feature type="transmembrane region" description="Helical" evidence="6">
    <location>
        <begin position="254"/>
        <end position="273"/>
    </location>
</feature>
<dbReference type="PANTHER" id="PTHR42723">
    <property type="entry name" value="CHLOROPHYLL SYNTHASE"/>
    <property type="match status" value="1"/>
</dbReference>
<dbReference type="InterPro" id="IPR000537">
    <property type="entry name" value="UbiA_prenyltransferase"/>
</dbReference>
<dbReference type="CDD" id="cd13965">
    <property type="entry name" value="PT_UbiA_3"/>
    <property type="match status" value="1"/>
</dbReference>
<dbReference type="InterPro" id="IPR050475">
    <property type="entry name" value="Prenyltransferase_related"/>
</dbReference>
<comment type="caution">
    <text evidence="7">The sequence shown here is derived from an EMBL/GenBank/DDBJ whole genome shotgun (WGS) entry which is preliminary data.</text>
</comment>
<evidence type="ECO:0000256" key="5">
    <source>
        <dbReference type="ARBA" id="ARBA00023136"/>
    </source>
</evidence>
<sequence>MRAAHIDIEPVSKAICRELLLIWRFIKNDIWDTVIPCFVTFFTAWIYCKKPINELPLLLLFSIGYTLFYILTFCVANQINSVDEDRINKPDRPLVTGLISASMAGKRLIIYNILFDIIAVLLHLFWLALAWQFITLLLCRWGCSRHWITKNLVCISLGTITLLAAEWEIVDRLQPNVWSFIIVLSVWAGFGLPLQDMRDQEGDKVMERKTLPLEIGDRMARIMLSIYFLIVSPLIYCCAILTQIDLTRLFFNKPVIIILIIETLWHWWVAVRLHLYKTPRDDDKTYHLFVYLFIVTIPLICII</sequence>
<evidence type="ECO:0000256" key="4">
    <source>
        <dbReference type="ARBA" id="ARBA00022989"/>
    </source>
</evidence>
<dbReference type="Pfam" id="PF01040">
    <property type="entry name" value="UbiA"/>
    <property type="match status" value="1"/>
</dbReference>
<proteinExistence type="predicted"/>
<gene>
    <name evidence="7" type="ORF">OL497_07010</name>
</gene>
<keyword evidence="3 6" id="KW-0812">Transmembrane</keyword>
<evidence type="ECO:0000313" key="8">
    <source>
        <dbReference type="Proteomes" id="UP001207742"/>
    </source>
</evidence>
<keyword evidence="5 6" id="KW-0472">Membrane</keyword>
<name>A0ABT3II87_9BACT</name>
<feature type="transmembrane region" description="Helical" evidence="6">
    <location>
        <begin position="151"/>
        <end position="170"/>
    </location>
</feature>
<feature type="transmembrane region" description="Helical" evidence="6">
    <location>
        <begin position="30"/>
        <end position="48"/>
    </location>
</feature>
<reference evidence="7 8" key="1">
    <citation type="submission" date="2022-10" db="EMBL/GenBank/DDBJ databases">
        <title>Chitinophaga nivalis PC15 sp. nov., isolated from Pyeongchang county, South Korea.</title>
        <authorList>
            <person name="Trinh H.N."/>
        </authorList>
    </citation>
    <scope>NUCLEOTIDE SEQUENCE [LARGE SCALE GENOMIC DNA]</scope>
    <source>
        <strain evidence="7 8">PC14</strain>
    </source>
</reference>
<evidence type="ECO:0000313" key="7">
    <source>
        <dbReference type="EMBL" id="MCW3483636.1"/>
    </source>
</evidence>
<feature type="transmembrane region" description="Helical" evidence="6">
    <location>
        <begin position="55"/>
        <end position="79"/>
    </location>
</feature>
<feature type="transmembrane region" description="Helical" evidence="6">
    <location>
        <begin position="176"/>
        <end position="194"/>
    </location>
</feature>
<dbReference type="Gene3D" id="1.10.357.140">
    <property type="entry name" value="UbiA prenyltransferase"/>
    <property type="match status" value="1"/>
</dbReference>
<feature type="transmembrane region" description="Helical" evidence="6">
    <location>
        <begin position="222"/>
        <end position="242"/>
    </location>
</feature>
<feature type="transmembrane region" description="Helical" evidence="6">
    <location>
        <begin position="109"/>
        <end position="139"/>
    </location>
</feature>
<evidence type="ECO:0000256" key="2">
    <source>
        <dbReference type="ARBA" id="ARBA00022475"/>
    </source>
</evidence>
<dbReference type="Proteomes" id="UP001207742">
    <property type="component" value="Unassembled WGS sequence"/>
</dbReference>
<evidence type="ECO:0000256" key="6">
    <source>
        <dbReference type="SAM" id="Phobius"/>
    </source>
</evidence>
<accession>A0ABT3II87</accession>
<evidence type="ECO:0000256" key="1">
    <source>
        <dbReference type="ARBA" id="ARBA00004141"/>
    </source>
</evidence>
<feature type="transmembrane region" description="Helical" evidence="6">
    <location>
        <begin position="285"/>
        <end position="302"/>
    </location>
</feature>
<organism evidence="7 8">
    <name type="scientific">Chitinophaga nivalis</name>
    <dbReference type="NCBI Taxonomy" id="2991709"/>
    <lineage>
        <taxon>Bacteria</taxon>
        <taxon>Pseudomonadati</taxon>
        <taxon>Bacteroidota</taxon>
        <taxon>Chitinophagia</taxon>
        <taxon>Chitinophagales</taxon>
        <taxon>Chitinophagaceae</taxon>
        <taxon>Chitinophaga</taxon>
    </lineage>
</organism>
<comment type="subcellular location">
    <subcellularLocation>
        <location evidence="1">Membrane</location>
        <topology evidence="1">Multi-pass membrane protein</topology>
    </subcellularLocation>
</comment>
<dbReference type="InterPro" id="IPR044878">
    <property type="entry name" value="UbiA_sf"/>
</dbReference>
<keyword evidence="2" id="KW-1003">Cell membrane</keyword>
<protein>
    <submittedName>
        <fullName evidence="7">UbiA family prenyltransferase</fullName>
    </submittedName>
</protein>
<keyword evidence="8" id="KW-1185">Reference proteome</keyword>
<keyword evidence="4 6" id="KW-1133">Transmembrane helix</keyword>